<keyword evidence="3" id="KW-0378">Hydrolase</keyword>
<keyword evidence="4" id="KW-1185">Reference proteome</keyword>
<feature type="signal peptide" evidence="1">
    <location>
        <begin position="1"/>
        <end position="21"/>
    </location>
</feature>
<dbReference type="InterPro" id="IPR029058">
    <property type="entry name" value="AB_hydrolase_fold"/>
</dbReference>
<dbReference type="PANTHER" id="PTHR43433">
    <property type="entry name" value="HYDROLASE, ALPHA/BETA FOLD FAMILY PROTEIN"/>
    <property type="match status" value="1"/>
</dbReference>
<dbReference type="Gene3D" id="2.60.40.1120">
    <property type="entry name" value="Carboxypeptidase-like, regulatory domain"/>
    <property type="match status" value="1"/>
</dbReference>
<dbReference type="EMBL" id="SRLA01000005">
    <property type="protein sequence ID" value="TGE04678.1"/>
    <property type="molecule type" value="Genomic_DNA"/>
</dbReference>
<dbReference type="AlphaFoldDB" id="A0A4Z0P399"/>
<proteinExistence type="predicted"/>
<dbReference type="InterPro" id="IPR008969">
    <property type="entry name" value="CarboxyPept-like_regulatory"/>
</dbReference>
<dbReference type="SUPFAM" id="SSF49464">
    <property type="entry name" value="Carboxypeptidase regulatory domain-like"/>
    <property type="match status" value="1"/>
</dbReference>
<dbReference type="Proteomes" id="UP000298337">
    <property type="component" value="Unassembled WGS sequence"/>
</dbReference>
<sequence length="574" mass="62960">MRNGSYLLLLLCVLSALNLRAQTLLVSGTVLDAKTTAPVPFASVGVPNAALGTVADALGHFRFTLPAPPAAGQQLLISCVGYETLARPLAEFLGHSPTVQLAPSTVSLAAVTVRPGKVKTKTFGRTSSSTLMGASLYTEPNLTDDGLAKEQGTVIPVDEECLLQDFNFHVAFNRFKSVKFRLNLYSVKAGLPDQPLLTQDIRFDVTQPRGWVKVDLRPYHIFLQGHREVAATLQWLQSEAIEGNYKAFGISAVPLPGHGVLTRNKSQAQWREIKPGYLSFYLTADSYRGGKPTTTPAAVAENTLPDSLRYLRYLSATPPELTNPQHYGENAAVGHYVAVQGGKLYVERYGKGEPLLLLHGNSQSIAAFQLQIGQLAKHYEVIAVDTRGQGKSLDFTTGNLTYDLFATDIRQLLDSLHLRKVHIVGWSDGGNTALKLALQYPTYINRIVLMGANLFPTAEALEPDFLQLLQRQWREAAKSPEAQARQPTRLLRLLLQEPHMTFEELHSITAPVLVMAGQHDVIREAHTRAIAEHLPKAQLMILTGASHYAPQEVPQVFNEAVLRFLGQPGLPLAH</sequence>
<comment type="caution">
    <text evidence="3">The sequence shown here is derived from an EMBL/GenBank/DDBJ whole genome shotgun (WGS) entry which is preliminary data.</text>
</comment>
<name>A0A4Z0P399_9BACT</name>
<keyword evidence="1" id="KW-0732">Signal</keyword>
<accession>A0A4Z0P399</accession>
<gene>
    <name evidence="3" type="ORF">EU556_21070</name>
</gene>
<dbReference type="InterPro" id="IPR000073">
    <property type="entry name" value="AB_hydrolase_1"/>
</dbReference>
<organism evidence="3 4">
    <name type="scientific">Hymenobacter fodinae</name>
    <dbReference type="NCBI Taxonomy" id="2510796"/>
    <lineage>
        <taxon>Bacteria</taxon>
        <taxon>Pseudomonadati</taxon>
        <taxon>Bacteroidota</taxon>
        <taxon>Cytophagia</taxon>
        <taxon>Cytophagales</taxon>
        <taxon>Hymenobacteraceae</taxon>
        <taxon>Hymenobacter</taxon>
    </lineage>
</organism>
<evidence type="ECO:0000313" key="3">
    <source>
        <dbReference type="EMBL" id="TGE04678.1"/>
    </source>
</evidence>
<dbReference type="Gene3D" id="3.40.50.1820">
    <property type="entry name" value="alpha/beta hydrolase"/>
    <property type="match status" value="1"/>
</dbReference>
<dbReference type="GO" id="GO:0016787">
    <property type="term" value="F:hydrolase activity"/>
    <property type="evidence" value="ECO:0007669"/>
    <property type="project" value="UniProtKB-KW"/>
</dbReference>
<dbReference type="PRINTS" id="PR00111">
    <property type="entry name" value="ABHYDROLASE"/>
</dbReference>
<dbReference type="Pfam" id="PF00561">
    <property type="entry name" value="Abhydrolase_1"/>
    <property type="match status" value="1"/>
</dbReference>
<reference evidence="3 4" key="1">
    <citation type="submission" date="2019-04" db="EMBL/GenBank/DDBJ databases">
        <authorList>
            <person name="Feng G."/>
            <person name="Zhang J."/>
            <person name="Zhu H."/>
        </authorList>
    </citation>
    <scope>NUCLEOTIDE SEQUENCE [LARGE SCALE GENOMIC DNA]</scope>
    <source>
        <strain evidence="3 4">92R-1</strain>
    </source>
</reference>
<dbReference type="SUPFAM" id="SSF53474">
    <property type="entry name" value="alpha/beta-Hydrolases"/>
    <property type="match status" value="1"/>
</dbReference>
<protein>
    <submittedName>
        <fullName evidence="3">Alpha/beta fold hydrolase</fullName>
    </submittedName>
</protein>
<feature type="chain" id="PRO_5021268063" evidence="1">
    <location>
        <begin position="22"/>
        <end position="574"/>
    </location>
</feature>
<dbReference type="PANTHER" id="PTHR43433:SF5">
    <property type="entry name" value="AB HYDROLASE-1 DOMAIN-CONTAINING PROTEIN"/>
    <property type="match status" value="1"/>
</dbReference>
<evidence type="ECO:0000313" key="4">
    <source>
        <dbReference type="Proteomes" id="UP000298337"/>
    </source>
</evidence>
<dbReference type="RefSeq" id="WP_135436120.1">
    <property type="nucleotide sequence ID" value="NZ_SRLA01000005.1"/>
</dbReference>
<evidence type="ECO:0000256" key="1">
    <source>
        <dbReference type="SAM" id="SignalP"/>
    </source>
</evidence>
<feature type="domain" description="AB hydrolase-1" evidence="2">
    <location>
        <begin position="354"/>
        <end position="476"/>
    </location>
</feature>
<dbReference type="InterPro" id="IPR050471">
    <property type="entry name" value="AB_hydrolase"/>
</dbReference>
<dbReference type="OrthoDB" id="2247630at2"/>
<dbReference type="Pfam" id="PF13715">
    <property type="entry name" value="CarbopepD_reg_2"/>
    <property type="match status" value="1"/>
</dbReference>
<evidence type="ECO:0000259" key="2">
    <source>
        <dbReference type="Pfam" id="PF00561"/>
    </source>
</evidence>